<dbReference type="AlphaFoldDB" id="A0A8S3YMM2"/>
<name>A0A8S3YMM2_9EUPU</name>
<evidence type="ECO:0000256" key="2">
    <source>
        <dbReference type="PIRSR" id="PIRSR600101-1"/>
    </source>
</evidence>
<comment type="caution">
    <text evidence="5">The sequence shown here is derived from an EMBL/GenBank/DDBJ whole genome shotgun (WGS) entry which is preliminary data.</text>
</comment>
<dbReference type="PANTHER" id="PTHR11686">
    <property type="entry name" value="GAMMA GLUTAMYL TRANSPEPTIDASE"/>
    <property type="match status" value="1"/>
</dbReference>
<dbReference type="EMBL" id="CAJHNH020000425">
    <property type="protein sequence ID" value="CAG5117588.1"/>
    <property type="molecule type" value="Genomic_DNA"/>
</dbReference>
<evidence type="ECO:0000256" key="1">
    <source>
        <dbReference type="ARBA" id="ARBA00084097"/>
    </source>
</evidence>
<dbReference type="Gene3D" id="3.60.20.40">
    <property type="match status" value="1"/>
</dbReference>
<evidence type="ECO:0000313" key="5">
    <source>
        <dbReference type="EMBL" id="CAG5117588.1"/>
    </source>
</evidence>
<dbReference type="FunFam" id="3.60.20.40:FF:000001">
    <property type="entry name" value="Gamma-glutamyltranspeptidase 1"/>
    <property type="match status" value="1"/>
</dbReference>
<feature type="binding site" evidence="3">
    <location>
        <position position="453"/>
    </location>
    <ligand>
        <name>L-glutamate</name>
        <dbReference type="ChEBI" id="CHEBI:29985"/>
    </ligand>
</feature>
<keyword evidence="4" id="KW-0472">Membrane</keyword>
<dbReference type="Pfam" id="PF01019">
    <property type="entry name" value="G_glu_transpept"/>
    <property type="match status" value="1"/>
</dbReference>
<dbReference type="InterPro" id="IPR043137">
    <property type="entry name" value="GGT_ssub_C"/>
</dbReference>
<dbReference type="GO" id="GO:0005886">
    <property type="term" value="C:plasma membrane"/>
    <property type="evidence" value="ECO:0007669"/>
    <property type="project" value="TreeGrafter"/>
</dbReference>
<organism evidence="5 6">
    <name type="scientific">Candidula unifasciata</name>
    <dbReference type="NCBI Taxonomy" id="100452"/>
    <lineage>
        <taxon>Eukaryota</taxon>
        <taxon>Metazoa</taxon>
        <taxon>Spiralia</taxon>
        <taxon>Lophotrochozoa</taxon>
        <taxon>Mollusca</taxon>
        <taxon>Gastropoda</taxon>
        <taxon>Heterobranchia</taxon>
        <taxon>Euthyneura</taxon>
        <taxon>Panpulmonata</taxon>
        <taxon>Eupulmonata</taxon>
        <taxon>Stylommatophora</taxon>
        <taxon>Helicina</taxon>
        <taxon>Helicoidea</taxon>
        <taxon>Geomitridae</taxon>
        <taxon>Candidula</taxon>
    </lineage>
</organism>
<evidence type="ECO:0000313" key="6">
    <source>
        <dbReference type="Proteomes" id="UP000678393"/>
    </source>
</evidence>
<dbReference type="PANTHER" id="PTHR11686:SF9">
    <property type="entry name" value="RE13973P"/>
    <property type="match status" value="1"/>
</dbReference>
<feature type="binding site" evidence="3">
    <location>
        <position position="504"/>
    </location>
    <ligand>
        <name>L-glutamate</name>
        <dbReference type="ChEBI" id="CHEBI:29985"/>
    </ligand>
</feature>
<reference evidence="5" key="1">
    <citation type="submission" date="2021-04" db="EMBL/GenBank/DDBJ databases">
        <authorList>
            <consortium name="Molecular Ecology Group"/>
        </authorList>
    </citation>
    <scope>NUCLEOTIDE SEQUENCE</scope>
</reference>
<dbReference type="SUPFAM" id="SSF56235">
    <property type="entry name" value="N-terminal nucleophile aminohydrolases (Ntn hydrolases)"/>
    <property type="match status" value="1"/>
</dbReference>
<dbReference type="PRINTS" id="PR01210">
    <property type="entry name" value="GGTRANSPTASE"/>
</dbReference>
<proteinExistence type="predicted"/>
<feature type="transmembrane region" description="Helical" evidence="4">
    <location>
        <begin position="29"/>
        <end position="50"/>
    </location>
</feature>
<keyword evidence="4" id="KW-0812">Transmembrane</keyword>
<feature type="active site" description="Nucleophile" evidence="2">
    <location>
        <position position="411"/>
    </location>
</feature>
<keyword evidence="6" id="KW-1185">Reference proteome</keyword>
<keyword evidence="1" id="KW-0800">Toxin</keyword>
<protein>
    <recommendedName>
        <fullName evidence="7">Gamma-glutamyltransferase</fullName>
    </recommendedName>
</protein>
<dbReference type="InterPro" id="IPR029055">
    <property type="entry name" value="Ntn_hydrolases_N"/>
</dbReference>
<feature type="binding site" evidence="3">
    <location>
        <begin position="481"/>
        <end position="482"/>
    </location>
    <ligand>
        <name>L-glutamate</name>
        <dbReference type="ChEBI" id="CHEBI:29985"/>
    </ligand>
</feature>
<keyword evidence="4" id="KW-1133">Transmembrane helix</keyword>
<feature type="binding site" evidence="3">
    <location>
        <begin position="429"/>
        <end position="431"/>
    </location>
    <ligand>
        <name>L-glutamate</name>
        <dbReference type="ChEBI" id="CHEBI:29985"/>
    </ligand>
</feature>
<keyword evidence="1" id="KW-1199">Hemostasis impairing toxin</keyword>
<feature type="binding site" evidence="3">
    <location>
        <position position="143"/>
    </location>
    <ligand>
        <name>L-glutamate</name>
        <dbReference type="ChEBI" id="CHEBI:29985"/>
    </ligand>
</feature>
<dbReference type="Proteomes" id="UP000678393">
    <property type="component" value="Unassembled WGS sequence"/>
</dbReference>
<dbReference type="GO" id="GO:0036374">
    <property type="term" value="F:glutathione hydrolase activity"/>
    <property type="evidence" value="ECO:0007669"/>
    <property type="project" value="InterPro"/>
</dbReference>
<keyword evidence="1" id="KW-1202">Platelet aggregation activating toxin</keyword>
<dbReference type="GO" id="GO:0006751">
    <property type="term" value="P:glutathione catabolic process"/>
    <property type="evidence" value="ECO:0007669"/>
    <property type="project" value="InterPro"/>
</dbReference>
<evidence type="ECO:0008006" key="7">
    <source>
        <dbReference type="Google" id="ProtNLM"/>
    </source>
</evidence>
<dbReference type="FunFam" id="1.10.246.130:FF:000001">
    <property type="entry name" value="Gamma-glutamyltransferase 5 isoform 1"/>
    <property type="match status" value="1"/>
</dbReference>
<evidence type="ECO:0000256" key="3">
    <source>
        <dbReference type="PIRSR" id="PIRSR600101-2"/>
    </source>
</evidence>
<dbReference type="OrthoDB" id="1081007at2759"/>
<dbReference type="InterPro" id="IPR000101">
    <property type="entry name" value="GGT_peptidase"/>
</dbReference>
<evidence type="ECO:0000256" key="4">
    <source>
        <dbReference type="SAM" id="Phobius"/>
    </source>
</evidence>
<dbReference type="Gene3D" id="1.10.246.130">
    <property type="match status" value="1"/>
</dbReference>
<gene>
    <name evidence="5" type="ORF">CUNI_LOCUS3146</name>
</gene>
<sequence>MTFYSEQGQGSTMFGGKKQRCGSRKVPRIVFVVIILFLLGALGVTLILLLTVNKGQEFTSDWRRTNGSEEAVYRYASVASSTRVCSQIGTDIMAKKGGNAVDAAVATLLCIGVVRIHSSGIGGDNFWTIYERKTGKVLTILARSKAPLASNSTMFVNNTASIVEGGLSVAVPGEVLGLWEAHERLGHLSWSELFEPSIRLAEDGFPLEATTANAIRLKVADGTMDRHTNLRNLLTNPATGTWYKEGETFKNPKLAGTLRKIAADASGFYNGTLAEDMVQELQELSPPLHLRLHDNMTVYAPSLPSGGVVMLYILNILLGYNMTSEDLSSKEKTVLTYHRHLEAFKHAYAIRSRLGSTDGEPQDFFEQMEQITANLTSTEQGEIIRSLISDIKTFPWRDYNPAFDVQEDDGTSHLSVLGPNRDAVSVTSTINHFFGSKVVGSRTGIIYNNMMDDFSVPGVTNGFGVKPSPANFIKPGKQPLSSMSPTIVVDKTGMPVLVVGAAGGTRITTTTAFLMSLTLWLGKRMQPAMTSPRIHHQLLPNEAVISDNAPEWLVAGLKQKGHEVKLVATVSTPTGILQLTPGRIYADAPGFIVDGY</sequence>
<dbReference type="InterPro" id="IPR043138">
    <property type="entry name" value="GGT_lsub"/>
</dbReference>
<accession>A0A8S3YMM2</accession>